<dbReference type="PANTHER" id="PTHR30572:SF18">
    <property type="entry name" value="ABC-TYPE MACROLIDE FAMILY EXPORT SYSTEM PERMEASE COMPONENT 2"/>
    <property type="match status" value="1"/>
</dbReference>
<feature type="transmembrane region" description="Helical" evidence="6">
    <location>
        <begin position="733"/>
        <end position="753"/>
    </location>
</feature>
<dbReference type="GO" id="GO:0022857">
    <property type="term" value="F:transmembrane transporter activity"/>
    <property type="evidence" value="ECO:0007669"/>
    <property type="project" value="TreeGrafter"/>
</dbReference>
<feature type="transmembrane region" description="Helical" evidence="6">
    <location>
        <begin position="377"/>
        <end position="401"/>
    </location>
</feature>
<dbReference type="Proteomes" id="UP000008514">
    <property type="component" value="Chromosome"/>
</dbReference>
<dbReference type="STRING" id="313595.P700755_003745"/>
<feature type="transmembrane region" description="Helical" evidence="6">
    <location>
        <begin position="336"/>
        <end position="357"/>
    </location>
</feature>
<feature type="transmembrane region" description="Helical" evidence="6">
    <location>
        <begin position="765"/>
        <end position="787"/>
    </location>
</feature>
<dbReference type="OrthoDB" id="8740261at2"/>
<dbReference type="Pfam" id="PF02687">
    <property type="entry name" value="FtsX"/>
    <property type="match status" value="2"/>
</dbReference>
<gene>
    <name evidence="9" type="ordered locus">P700755_003745</name>
</gene>
<dbReference type="InterPro" id="IPR003838">
    <property type="entry name" value="ABC3_permease_C"/>
</dbReference>
<keyword evidence="3 6" id="KW-0812">Transmembrane</keyword>
<evidence type="ECO:0000259" key="7">
    <source>
        <dbReference type="Pfam" id="PF02687"/>
    </source>
</evidence>
<evidence type="ECO:0000256" key="3">
    <source>
        <dbReference type="ARBA" id="ARBA00022692"/>
    </source>
</evidence>
<feature type="transmembrane region" description="Helical" evidence="6">
    <location>
        <begin position="21"/>
        <end position="43"/>
    </location>
</feature>
<dbReference type="EMBL" id="CP003879">
    <property type="protein sequence ID" value="AFU70332.1"/>
    <property type="molecule type" value="Genomic_DNA"/>
</dbReference>
<sequence length="804" mass="91357">MNLLYFKIAFRYLIKNKLYSFINIIGLSLGIAAFIIISLYVSYEKSYDTFKGSDEVYRVYMDYLEGDQFEAGDAQTYNLSGPTIKKQFPEVIDYVRLFRLENVTFVNKDKIIEQPRGALADASYFDIFNTALLKGSIEEYNRPNTIILSESLAKTIFGEEDPIAKKISAFYEENVLLEVVGIMPDQSETTHMKLNYLVSFETMKTWYPMSSGWQLNWNANNFFTYLKLHKNTDFEELQDKLIHIDIENNPNERHNIEPLSDIHLYSDKPYEAETNGSRSRIRFLSVIAIIILILSWLNYINLSTVKSLERSKEIGIRKVAGAQRSQLITQSLIESLCLFVLAFIIAIILVAFLLPVFNNFVEKSLVFRIANFKSLLPFAGLMLLGSLLASFYPALILSNFSPIKALKGKISASSNKLNIRKGLITLQFFATITLIIGTLVVSKQIHFLKEQPIGVELSQIIALKGKVLESMTDSLILKKVGVFESELKNLSFVESVATASTYPGDGYNNLSSTVGIEFPNGKTEERQLFYIYQASPNYFNVVNIQFVAGKAFMKSSENSPRTIVLNEKFAREMGYSNPNELVDKQVMFWGENWTISGVMEDYHHFGLKTGIEPLIIYNDQVYDHVLVKFNSSSNSVAGMQKSLDKVKTLYTSIFPNSTLNYTFLDKKFEAQYTEDRKFGIAFRIFTSLAIFIAALGLFGLTSYMCIQRRKEIGIRKVTGASIFQIVTLLNKDFILLVIIAFIMAVPVGWYIMSQWLQEFAYRTDLSWWIFALSALIAVVIALVTVSFQSVKAATVNPVKSLKIE</sequence>
<dbReference type="GO" id="GO:0005886">
    <property type="term" value="C:plasma membrane"/>
    <property type="evidence" value="ECO:0007669"/>
    <property type="project" value="UniProtKB-SubCell"/>
</dbReference>
<protein>
    <submittedName>
        <fullName evidence="9">Acidobacterial duplicated orphan (ADOP) ABC-type permease-like protein</fullName>
    </submittedName>
</protein>
<feature type="transmembrane region" description="Helical" evidence="6">
    <location>
        <begin position="680"/>
        <end position="706"/>
    </location>
</feature>
<feature type="domain" description="MacB-like periplasmic core" evidence="8">
    <location>
        <begin position="489"/>
        <end position="606"/>
    </location>
</feature>
<feature type="transmembrane region" description="Helical" evidence="6">
    <location>
        <begin position="422"/>
        <end position="441"/>
    </location>
</feature>
<keyword evidence="10" id="KW-1185">Reference proteome</keyword>
<evidence type="ECO:0000256" key="5">
    <source>
        <dbReference type="ARBA" id="ARBA00023136"/>
    </source>
</evidence>
<evidence type="ECO:0000256" key="6">
    <source>
        <dbReference type="SAM" id="Phobius"/>
    </source>
</evidence>
<reference evidence="9" key="2">
    <citation type="submission" date="2012-09" db="EMBL/GenBank/DDBJ databases">
        <title>The complete sequence of Psychroflexus torquis an extreme psychrophile from sea-ice that is stimulated by light.</title>
        <authorList>
            <person name="Feng S."/>
            <person name="Powell S.M."/>
            <person name="Bowman J.P."/>
        </authorList>
    </citation>
    <scope>NUCLEOTIDE SEQUENCE [LARGE SCALE GENOMIC DNA]</scope>
    <source>
        <strain evidence="9">ATCC 700755</strain>
    </source>
</reference>
<keyword evidence="5 6" id="KW-0472">Membrane</keyword>
<feature type="domain" description="ABC3 transporter permease C-terminal" evidence="7">
    <location>
        <begin position="286"/>
        <end position="402"/>
    </location>
</feature>
<name>K4IIE3_PSYTT</name>
<keyword evidence="2" id="KW-1003">Cell membrane</keyword>
<evidence type="ECO:0000313" key="9">
    <source>
        <dbReference type="EMBL" id="AFU70332.1"/>
    </source>
</evidence>
<comment type="subcellular location">
    <subcellularLocation>
        <location evidence="1">Cell membrane</location>
        <topology evidence="1">Multi-pass membrane protein</topology>
    </subcellularLocation>
</comment>
<evidence type="ECO:0000256" key="4">
    <source>
        <dbReference type="ARBA" id="ARBA00022989"/>
    </source>
</evidence>
<feature type="transmembrane region" description="Helical" evidence="6">
    <location>
        <begin position="283"/>
        <end position="302"/>
    </location>
</feature>
<evidence type="ECO:0000256" key="1">
    <source>
        <dbReference type="ARBA" id="ARBA00004651"/>
    </source>
</evidence>
<evidence type="ECO:0000256" key="2">
    <source>
        <dbReference type="ARBA" id="ARBA00022475"/>
    </source>
</evidence>
<dbReference type="Pfam" id="PF12704">
    <property type="entry name" value="MacB_PCD"/>
    <property type="match status" value="2"/>
</dbReference>
<dbReference type="eggNOG" id="COG0577">
    <property type="taxonomic scope" value="Bacteria"/>
</dbReference>
<dbReference type="HOGENOM" id="CLU_008713_1_0_10"/>
<dbReference type="InterPro" id="IPR050250">
    <property type="entry name" value="Macrolide_Exporter_MacB"/>
</dbReference>
<accession>K4IIE3</accession>
<feature type="domain" description="ABC3 transporter permease C-terminal" evidence="7">
    <location>
        <begin position="684"/>
        <end position="797"/>
    </location>
</feature>
<keyword evidence="4 6" id="KW-1133">Transmembrane helix</keyword>
<proteinExistence type="predicted"/>
<evidence type="ECO:0000259" key="8">
    <source>
        <dbReference type="Pfam" id="PF12704"/>
    </source>
</evidence>
<dbReference type="InterPro" id="IPR025857">
    <property type="entry name" value="MacB_PCD"/>
</dbReference>
<reference evidence="9" key="1">
    <citation type="submission" date="2006-03" db="EMBL/GenBank/DDBJ databases">
        <authorList>
            <person name="Bowman J."/>
            <person name="Ferriera S."/>
            <person name="Johnson J."/>
            <person name="Kravitz S."/>
            <person name="Halpern A."/>
            <person name="Remington K."/>
            <person name="Beeson K."/>
            <person name="Tran B."/>
            <person name="Rogers Y.-H."/>
            <person name="Friedman R."/>
            <person name="Venter J.C."/>
        </authorList>
    </citation>
    <scope>NUCLEOTIDE SEQUENCE [LARGE SCALE GENOMIC DNA]</scope>
    <source>
        <strain evidence="9">ATCC 700755</strain>
    </source>
</reference>
<dbReference type="AlphaFoldDB" id="K4IIE3"/>
<organism evidence="9 10">
    <name type="scientific">Psychroflexus torquis (strain ATCC 700755 / CIP 106069 / ACAM 623)</name>
    <dbReference type="NCBI Taxonomy" id="313595"/>
    <lineage>
        <taxon>Bacteria</taxon>
        <taxon>Pseudomonadati</taxon>
        <taxon>Bacteroidota</taxon>
        <taxon>Flavobacteriia</taxon>
        <taxon>Flavobacteriales</taxon>
        <taxon>Flavobacteriaceae</taxon>
        <taxon>Psychroflexus</taxon>
    </lineage>
</organism>
<dbReference type="KEGG" id="ptq:P700755_003745"/>
<feature type="domain" description="MacB-like periplasmic core" evidence="8">
    <location>
        <begin position="20"/>
        <end position="242"/>
    </location>
</feature>
<dbReference type="RefSeq" id="WP_015025875.1">
    <property type="nucleotide sequence ID" value="NC_018721.1"/>
</dbReference>
<dbReference type="PANTHER" id="PTHR30572">
    <property type="entry name" value="MEMBRANE COMPONENT OF TRANSPORTER-RELATED"/>
    <property type="match status" value="1"/>
</dbReference>
<evidence type="ECO:0000313" key="10">
    <source>
        <dbReference type="Proteomes" id="UP000008514"/>
    </source>
</evidence>